<dbReference type="PANTHER" id="PTHR43350">
    <property type="entry name" value="NAD-DEPENDENT ALCOHOL DEHYDROGENASE"/>
    <property type="match status" value="1"/>
</dbReference>
<accession>A0A1Y1HMC2</accession>
<evidence type="ECO:0000256" key="4">
    <source>
        <dbReference type="ARBA" id="ARBA00022833"/>
    </source>
</evidence>
<dbReference type="Pfam" id="PF08240">
    <property type="entry name" value="ADH_N"/>
    <property type="match status" value="1"/>
</dbReference>
<keyword evidence="3" id="KW-0479">Metal-binding</keyword>
<feature type="domain" description="Enoyl reductase (ER)" evidence="6">
    <location>
        <begin position="31"/>
        <end position="392"/>
    </location>
</feature>
<reference evidence="7 8" key="1">
    <citation type="journal article" date="2014" name="Nat. Commun.">
        <title>Klebsormidium flaccidum genome reveals primary factors for plant terrestrial adaptation.</title>
        <authorList>
            <person name="Hori K."/>
            <person name="Maruyama F."/>
            <person name="Fujisawa T."/>
            <person name="Togashi T."/>
            <person name="Yamamoto N."/>
            <person name="Seo M."/>
            <person name="Sato S."/>
            <person name="Yamada T."/>
            <person name="Mori H."/>
            <person name="Tajima N."/>
            <person name="Moriyama T."/>
            <person name="Ikeuchi M."/>
            <person name="Watanabe M."/>
            <person name="Wada H."/>
            <person name="Kobayashi K."/>
            <person name="Saito M."/>
            <person name="Masuda T."/>
            <person name="Sasaki-Sekimoto Y."/>
            <person name="Mashiguchi K."/>
            <person name="Awai K."/>
            <person name="Shimojima M."/>
            <person name="Masuda S."/>
            <person name="Iwai M."/>
            <person name="Nobusawa T."/>
            <person name="Narise T."/>
            <person name="Kondo S."/>
            <person name="Saito H."/>
            <person name="Sato R."/>
            <person name="Murakawa M."/>
            <person name="Ihara Y."/>
            <person name="Oshima-Yamada Y."/>
            <person name="Ohtaka K."/>
            <person name="Satoh M."/>
            <person name="Sonobe K."/>
            <person name="Ishii M."/>
            <person name="Ohtani R."/>
            <person name="Kanamori-Sato M."/>
            <person name="Honoki R."/>
            <person name="Miyazaki D."/>
            <person name="Mochizuki H."/>
            <person name="Umetsu J."/>
            <person name="Higashi K."/>
            <person name="Shibata D."/>
            <person name="Kamiya Y."/>
            <person name="Sato N."/>
            <person name="Nakamura Y."/>
            <person name="Tabata S."/>
            <person name="Ida S."/>
            <person name="Kurokawa K."/>
            <person name="Ohta H."/>
        </authorList>
    </citation>
    <scope>NUCLEOTIDE SEQUENCE [LARGE SCALE GENOMIC DNA]</scope>
    <source>
        <strain evidence="7 8">NIES-2285</strain>
    </source>
</reference>
<dbReference type="OrthoDB" id="1879366at2759"/>
<evidence type="ECO:0000313" key="8">
    <source>
        <dbReference type="Proteomes" id="UP000054558"/>
    </source>
</evidence>
<protein>
    <submittedName>
        <fullName evidence="7">Alcohol dehydrogenase-like protein</fullName>
    </submittedName>
</protein>
<dbReference type="SMART" id="SM00829">
    <property type="entry name" value="PKS_ER"/>
    <property type="match status" value="1"/>
</dbReference>
<dbReference type="EMBL" id="DF236952">
    <property type="protein sequence ID" value="GAQ77756.1"/>
    <property type="molecule type" value="Genomic_DNA"/>
</dbReference>
<keyword evidence="4" id="KW-0862">Zinc</keyword>
<dbReference type="PANTHER" id="PTHR43350:SF2">
    <property type="entry name" value="GROES-LIKE ZINC-BINDING ALCOHOL DEHYDROGENASE FAMILY PROTEIN"/>
    <property type="match status" value="1"/>
</dbReference>
<dbReference type="Gene3D" id="3.40.50.720">
    <property type="entry name" value="NAD(P)-binding Rossmann-like Domain"/>
    <property type="match status" value="1"/>
</dbReference>
<dbReference type="STRING" id="105231.A0A1Y1HMC2"/>
<dbReference type="InterPro" id="IPR020843">
    <property type="entry name" value="ER"/>
</dbReference>
<dbReference type="AlphaFoldDB" id="A0A1Y1HMC2"/>
<dbReference type="Pfam" id="PF00107">
    <property type="entry name" value="ADH_zinc_N"/>
    <property type="match status" value="1"/>
</dbReference>
<dbReference type="GO" id="GO:0005739">
    <property type="term" value="C:mitochondrion"/>
    <property type="evidence" value="ECO:0000318"/>
    <property type="project" value="GO_Central"/>
</dbReference>
<comment type="cofactor">
    <cofactor evidence="1">
        <name>Zn(2+)</name>
        <dbReference type="ChEBI" id="CHEBI:29105"/>
    </cofactor>
</comment>
<evidence type="ECO:0000256" key="1">
    <source>
        <dbReference type="ARBA" id="ARBA00001947"/>
    </source>
</evidence>
<proteinExistence type="inferred from homology"/>
<evidence type="ECO:0000313" key="7">
    <source>
        <dbReference type="EMBL" id="GAQ77756.1"/>
    </source>
</evidence>
<dbReference type="SUPFAM" id="SSF51735">
    <property type="entry name" value="NAD(P)-binding Rossmann-fold domains"/>
    <property type="match status" value="1"/>
</dbReference>
<dbReference type="Proteomes" id="UP000054558">
    <property type="component" value="Unassembled WGS sequence"/>
</dbReference>
<name>A0A1Y1HMC2_KLENI</name>
<evidence type="ECO:0000256" key="2">
    <source>
        <dbReference type="ARBA" id="ARBA00008072"/>
    </source>
</evidence>
<gene>
    <name evidence="7" type="ORF">KFL_000030340</name>
</gene>
<evidence type="ECO:0000256" key="5">
    <source>
        <dbReference type="ARBA" id="ARBA00023002"/>
    </source>
</evidence>
<keyword evidence="8" id="KW-1185">Reference proteome</keyword>
<dbReference type="SUPFAM" id="SSF50129">
    <property type="entry name" value="GroES-like"/>
    <property type="match status" value="1"/>
</dbReference>
<dbReference type="GO" id="GO:0016491">
    <property type="term" value="F:oxidoreductase activity"/>
    <property type="evidence" value="ECO:0000318"/>
    <property type="project" value="GO_Central"/>
</dbReference>
<dbReference type="InterPro" id="IPR011032">
    <property type="entry name" value="GroES-like_sf"/>
</dbReference>
<evidence type="ECO:0000259" key="6">
    <source>
        <dbReference type="SMART" id="SM00829"/>
    </source>
</evidence>
<evidence type="ECO:0000256" key="3">
    <source>
        <dbReference type="ARBA" id="ARBA00022723"/>
    </source>
</evidence>
<sequence length="395" mass="41568">MQTVRTFSTEGASKYVVGNGSMTMKGVILPGPNEKMYVEQFNIPKPQVGEVLIKTKACGVCHTDLHVIKGEQKFPTPAVLGHEVSGTVLEHGPGTDPATIKRLPVGARVVGAFIMPCGGCFFCTRGQEEICETFFEFNRFKGTLYDGTTRLYTAKGGTPISQYSMSGLAEYCVMPASALAVLPEKLPFAESAIMGCAIFTAYGALRNGADLRAGETVAVVGVGGVGGGVVQLAKAFGAKTVIAVDISDEKLRSAKKLGATHVVNGAKENVAEKVREYTAGRGVDVAVEALGKAVTFGQALAAVRDGGRAVMVGIAPTGAMAEVEITRIVRKEIRIIGSYGARTRHDLPDVIDLAAMGKFDVAAPVSRRYTLDTAADAYAALDRGEIDGRAIVLMD</sequence>
<keyword evidence="5" id="KW-0560">Oxidoreductase</keyword>
<dbReference type="Gene3D" id="3.90.180.10">
    <property type="entry name" value="Medium-chain alcohol dehydrogenases, catalytic domain"/>
    <property type="match status" value="1"/>
</dbReference>
<comment type="similarity">
    <text evidence="2">Belongs to the zinc-containing alcohol dehydrogenase family.</text>
</comment>
<dbReference type="InterPro" id="IPR013149">
    <property type="entry name" value="ADH-like_C"/>
</dbReference>
<dbReference type="InterPro" id="IPR036291">
    <property type="entry name" value="NAD(P)-bd_dom_sf"/>
</dbReference>
<organism evidence="7 8">
    <name type="scientific">Klebsormidium nitens</name>
    <name type="common">Green alga</name>
    <name type="synonym">Ulothrix nitens</name>
    <dbReference type="NCBI Taxonomy" id="105231"/>
    <lineage>
        <taxon>Eukaryota</taxon>
        <taxon>Viridiplantae</taxon>
        <taxon>Streptophyta</taxon>
        <taxon>Klebsormidiophyceae</taxon>
        <taxon>Klebsormidiales</taxon>
        <taxon>Klebsormidiaceae</taxon>
        <taxon>Klebsormidium</taxon>
    </lineage>
</organism>
<dbReference type="FunFam" id="3.40.50.720:FF:000003">
    <property type="entry name" value="S-(hydroxymethyl)glutathione dehydrogenase"/>
    <property type="match status" value="1"/>
</dbReference>
<dbReference type="OMA" id="LNWAPSC"/>
<dbReference type="GO" id="GO:0046872">
    <property type="term" value="F:metal ion binding"/>
    <property type="evidence" value="ECO:0007669"/>
    <property type="project" value="UniProtKB-KW"/>
</dbReference>
<dbReference type="InterPro" id="IPR013154">
    <property type="entry name" value="ADH-like_N"/>
</dbReference>